<dbReference type="EMBL" id="CP144696">
    <property type="protein sequence ID" value="WVZ09399.1"/>
    <property type="molecule type" value="Genomic_DNA"/>
</dbReference>
<keyword evidence="3" id="KW-1185">Reference proteome</keyword>
<dbReference type="AlphaFoldDB" id="A0AAQ3RVG9"/>
<sequence>MAHKTQTTEQHTQQHTQIDQKSPEINPILNLILHAFKKNEGRKETNLSKRTSDNHCVVPHRRTTTRRIQHRHTHRPQRSTHRRTVARRTHEKPNDHEEEAP</sequence>
<feature type="compositionally biased region" description="Basic residues" evidence="1">
    <location>
        <begin position="58"/>
        <end position="90"/>
    </location>
</feature>
<evidence type="ECO:0000313" key="3">
    <source>
        <dbReference type="Proteomes" id="UP001374535"/>
    </source>
</evidence>
<gene>
    <name evidence="2" type="ORF">V8G54_013929</name>
</gene>
<feature type="compositionally biased region" description="Low complexity" evidence="1">
    <location>
        <begin position="1"/>
        <end position="17"/>
    </location>
</feature>
<proteinExistence type="predicted"/>
<protein>
    <submittedName>
        <fullName evidence="2">Uncharacterized protein</fullName>
    </submittedName>
</protein>
<organism evidence="2 3">
    <name type="scientific">Vigna mungo</name>
    <name type="common">Black gram</name>
    <name type="synonym">Phaseolus mungo</name>
    <dbReference type="NCBI Taxonomy" id="3915"/>
    <lineage>
        <taxon>Eukaryota</taxon>
        <taxon>Viridiplantae</taxon>
        <taxon>Streptophyta</taxon>
        <taxon>Embryophyta</taxon>
        <taxon>Tracheophyta</taxon>
        <taxon>Spermatophyta</taxon>
        <taxon>Magnoliopsida</taxon>
        <taxon>eudicotyledons</taxon>
        <taxon>Gunneridae</taxon>
        <taxon>Pentapetalae</taxon>
        <taxon>rosids</taxon>
        <taxon>fabids</taxon>
        <taxon>Fabales</taxon>
        <taxon>Fabaceae</taxon>
        <taxon>Papilionoideae</taxon>
        <taxon>50 kb inversion clade</taxon>
        <taxon>NPAAA clade</taxon>
        <taxon>indigoferoid/millettioid clade</taxon>
        <taxon>Phaseoleae</taxon>
        <taxon>Vigna</taxon>
    </lineage>
</organism>
<feature type="compositionally biased region" description="Basic and acidic residues" evidence="1">
    <location>
        <begin position="41"/>
        <end position="53"/>
    </location>
</feature>
<accession>A0AAQ3RVG9</accession>
<dbReference type="Proteomes" id="UP001374535">
    <property type="component" value="Chromosome 5"/>
</dbReference>
<feature type="region of interest" description="Disordered" evidence="1">
    <location>
        <begin position="41"/>
        <end position="101"/>
    </location>
</feature>
<evidence type="ECO:0000313" key="2">
    <source>
        <dbReference type="EMBL" id="WVZ09399.1"/>
    </source>
</evidence>
<feature type="region of interest" description="Disordered" evidence="1">
    <location>
        <begin position="1"/>
        <end position="25"/>
    </location>
</feature>
<name>A0AAQ3RVG9_VIGMU</name>
<evidence type="ECO:0000256" key="1">
    <source>
        <dbReference type="SAM" id="MobiDB-lite"/>
    </source>
</evidence>
<reference evidence="2 3" key="1">
    <citation type="journal article" date="2023" name="Life. Sci Alliance">
        <title>Evolutionary insights into 3D genome organization and epigenetic landscape of Vigna mungo.</title>
        <authorList>
            <person name="Junaid A."/>
            <person name="Singh B."/>
            <person name="Bhatia S."/>
        </authorList>
    </citation>
    <scope>NUCLEOTIDE SEQUENCE [LARGE SCALE GENOMIC DNA]</scope>
    <source>
        <strain evidence="2">Urdbean</strain>
    </source>
</reference>